<keyword evidence="3" id="KW-1185">Reference proteome</keyword>
<feature type="transmembrane region" description="Helical" evidence="1">
    <location>
        <begin position="7"/>
        <end position="29"/>
    </location>
</feature>
<dbReference type="InParanoid" id="A0A1J7IM25"/>
<gene>
    <name evidence="2" type="ORF">CONLIGDRAFT_320013</name>
</gene>
<reference evidence="2 3" key="1">
    <citation type="submission" date="2016-10" db="EMBL/GenBank/DDBJ databases">
        <title>Draft genome sequence of Coniochaeta ligniaria NRRL30616, a lignocellulolytic fungus for bioabatement of inhibitors in plant biomass hydrolysates.</title>
        <authorList>
            <consortium name="DOE Joint Genome Institute"/>
            <person name="Jimenez D.J."/>
            <person name="Hector R.E."/>
            <person name="Riley R."/>
            <person name="Sun H."/>
            <person name="Grigoriev I.V."/>
            <person name="Van Elsas J.D."/>
            <person name="Nichols N.N."/>
        </authorList>
    </citation>
    <scope>NUCLEOTIDE SEQUENCE [LARGE SCALE GENOMIC DNA]</scope>
    <source>
        <strain evidence="2 3">NRRL 30616</strain>
    </source>
</reference>
<keyword evidence="1" id="KW-0472">Membrane</keyword>
<proteinExistence type="predicted"/>
<organism evidence="2 3">
    <name type="scientific">Coniochaeta ligniaria NRRL 30616</name>
    <dbReference type="NCBI Taxonomy" id="1408157"/>
    <lineage>
        <taxon>Eukaryota</taxon>
        <taxon>Fungi</taxon>
        <taxon>Dikarya</taxon>
        <taxon>Ascomycota</taxon>
        <taxon>Pezizomycotina</taxon>
        <taxon>Sordariomycetes</taxon>
        <taxon>Sordariomycetidae</taxon>
        <taxon>Coniochaetales</taxon>
        <taxon>Coniochaetaceae</taxon>
        <taxon>Coniochaeta</taxon>
    </lineage>
</organism>
<accession>A0A1J7IM25</accession>
<evidence type="ECO:0000256" key="1">
    <source>
        <dbReference type="SAM" id="Phobius"/>
    </source>
</evidence>
<keyword evidence="1" id="KW-0812">Transmembrane</keyword>
<evidence type="ECO:0000313" key="2">
    <source>
        <dbReference type="EMBL" id="OIW22185.1"/>
    </source>
</evidence>
<sequence length="96" mass="11029">MRRHRYRYLNIAMMTIAILNIATLNIAVYNSIMHNIRPSVHVTLLQYYNILPSVGHKCCTRGLIQTFPCHVPLTLAHQQRVKSDNQALEQADTLAE</sequence>
<evidence type="ECO:0000313" key="3">
    <source>
        <dbReference type="Proteomes" id="UP000182658"/>
    </source>
</evidence>
<dbReference type="Proteomes" id="UP000182658">
    <property type="component" value="Unassembled WGS sequence"/>
</dbReference>
<name>A0A1J7IM25_9PEZI</name>
<dbReference type="EMBL" id="KV875141">
    <property type="protein sequence ID" value="OIW22185.1"/>
    <property type="molecule type" value="Genomic_DNA"/>
</dbReference>
<keyword evidence="1" id="KW-1133">Transmembrane helix</keyword>
<dbReference type="AlphaFoldDB" id="A0A1J7IM25"/>
<protein>
    <submittedName>
        <fullName evidence="2">Uncharacterized protein</fullName>
    </submittedName>
</protein>